<organism evidence="3 4">
    <name type="scientific">Mucor circinelloides f. circinelloides (strain 1006PhL)</name>
    <name type="common">Mucormycosis agent</name>
    <name type="synonym">Calyptromyces circinelloides</name>
    <dbReference type="NCBI Taxonomy" id="1220926"/>
    <lineage>
        <taxon>Eukaryota</taxon>
        <taxon>Fungi</taxon>
        <taxon>Fungi incertae sedis</taxon>
        <taxon>Mucoromycota</taxon>
        <taxon>Mucoromycotina</taxon>
        <taxon>Mucoromycetes</taxon>
        <taxon>Mucorales</taxon>
        <taxon>Mucorineae</taxon>
        <taxon>Mucoraceae</taxon>
        <taxon>Mucor</taxon>
    </lineage>
</organism>
<dbReference type="eggNOG" id="KOG2819">
    <property type="taxonomic scope" value="Eukaryota"/>
</dbReference>
<dbReference type="AlphaFoldDB" id="S2J5Q1"/>
<dbReference type="PANTHER" id="PTHR13465:SF2">
    <property type="entry name" value="PHAGOSOME ASSEMBLY FACTOR 1"/>
    <property type="match status" value="1"/>
</dbReference>
<dbReference type="EMBL" id="KE124012">
    <property type="protein sequence ID" value="EPB85441.1"/>
    <property type="molecule type" value="Genomic_DNA"/>
</dbReference>
<comment type="similarity">
    <text evidence="1">Belongs to the PHAF1 family.</text>
</comment>
<proteinExistence type="inferred from homology"/>
<dbReference type="Proteomes" id="UP000014254">
    <property type="component" value="Unassembled WGS sequence"/>
</dbReference>
<gene>
    <name evidence="3" type="ORF">HMPREF1544_07812</name>
</gene>
<dbReference type="InterPro" id="IPR039156">
    <property type="entry name" value="PHAF1/BROMI"/>
</dbReference>
<dbReference type="OMA" id="YRKNDQK"/>
<accession>S2J5Q1</accession>
<dbReference type="GO" id="GO:0005802">
    <property type="term" value="C:trans-Golgi network"/>
    <property type="evidence" value="ECO:0007669"/>
    <property type="project" value="TreeGrafter"/>
</dbReference>
<keyword evidence="4" id="KW-1185">Reference proteome</keyword>
<name>S2J5Q1_MUCC1</name>
<dbReference type="Pfam" id="PF03676">
    <property type="entry name" value="PHAF1"/>
    <property type="match status" value="2"/>
</dbReference>
<dbReference type="GO" id="GO:0043001">
    <property type="term" value="P:Golgi to plasma membrane protein transport"/>
    <property type="evidence" value="ECO:0007669"/>
    <property type="project" value="TreeGrafter"/>
</dbReference>
<evidence type="ECO:0000313" key="4">
    <source>
        <dbReference type="Proteomes" id="UP000014254"/>
    </source>
</evidence>
<dbReference type="PANTHER" id="PTHR13465">
    <property type="entry name" value="UPF0183 PROTEIN"/>
    <property type="match status" value="1"/>
</dbReference>
<dbReference type="InterPro" id="IPR005373">
    <property type="entry name" value="PHAF1"/>
</dbReference>
<evidence type="ECO:0000313" key="3">
    <source>
        <dbReference type="EMBL" id="EPB85441.1"/>
    </source>
</evidence>
<protein>
    <submittedName>
        <fullName evidence="3">Uncharacterized protein</fullName>
    </submittedName>
</protein>
<evidence type="ECO:0000256" key="1">
    <source>
        <dbReference type="ARBA" id="ARBA00024339"/>
    </source>
</evidence>
<sequence>MNDTQKQQQPRSKRIELVIIPGRSLGPFRLGSSLWDTIHFLSDKPQFFPSVELKYSQENPLDFDFIIALPANGLNLRYDGSLQRLKSVECYDPSKVKLVYQNSDVSSSRTIPTFLLIYKSFGPTYPGEFDSNQSIYTLKYPGLAFTFPIPIKHQNLYKSSTDLPLEFPDGTTPIASKVILYSNSNTWQQATVPPLAKFIAESNASNSTKYGKLGKREVETIIAKPTKGITLRFPTHGSTADTDILLDKSSTNMTNNGSSNNAGNTMTNNSNVNIVNQNVTIHLNTTTAQDILADLGKPSRTFYKEEDKMKIHSVTDATVLSKSSHPIESKSGDTSTTTAAGDDKDKDPSLVQPTDYFFNYFHLGIDILIDGGLHVCKKIVLHGNVPGHYDFQRYKRCPFQIIFPKNTSKFYKKMDTASLLVDVDDGSENTVTADMKITDIQERIPWETSNAIKDNKPQQKPVILTRGSSEQNPFGSTYLTGYDEGVVMEVMKNGYVPTIVLF</sequence>
<dbReference type="OrthoDB" id="411211at2759"/>
<evidence type="ECO:0000256" key="2">
    <source>
        <dbReference type="SAM" id="MobiDB-lite"/>
    </source>
</evidence>
<reference evidence="4" key="1">
    <citation type="submission" date="2013-05" db="EMBL/GenBank/DDBJ databases">
        <title>The Genome sequence of Mucor circinelloides f. circinelloides 1006PhL.</title>
        <authorList>
            <consortium name="The Broad Institute Genomics Platform"/>
            <person name="Cuomo C."/>
            <person name="Earl A."/>
            <person name="Findley K."/>
            <person name="Lee S.C."/>
            <person name="Walker B."/>
            <person name="Young S."/>
            <person name="Zeng Q."/>
            <person name="Gargeya S."/>
            <person name="Fitzgerald M."/>
            <person name="Haas B."/>
            <person name="Abouelleil A."/>
            <person name="Allen A.W."/>
            <person name="Alvarado L."/>
            <person name="Arachchi H.M."/>
            <person name="Berlin A.M."/>
            <person name="Chapman S.B."/>
            <person name="Gainer-Dewar J."/>
            <person name="Goldberg J."/>
            <person name="Griggs A."/>
            <person name="Gujja S."/>
            <person name="Hansen M."/>
            <person name="Howarth C."/>
            <person name="Imamovic A."/>
            <person name="Ireland A."/>
            <person name="Larimer J."/>
            <person name="McCowan C."/>
            <person name="Murphy C."/>
            <person name="Pearson M."/>
            <person name="Poon T.W."/>
            <person name="Priest M."/>
            <person name="Roberts A."/>
            <person name="Saif S."/>
            <person name="Shea T."/>
            <person name="Sisk P."/>
            <person name="Sykes S."/>
            <person name="Wortman J."/>
            <person name="Nusbaum C."/>
            <person name="Birren B."/>
        </authorList>
    </citation>
    <scope>NUCLEOTIDE SEQUENCE [LARGE SCALE GENOMIC DNA]</scope>
    <source>
        <strain evidence="4">1006PhL</strain>
    </source>
</reference>
<dbReference type="VEuPathDB" id="FungiDB:HMPREF1544_07812"/>
<dbReference type="InParanoid" id="S2J5Q1"/>
<feature type="region of interest" description="Disordered" evidence="2">
    <location>
        <begin position="322"/>
        <end position="347"/>
    </location>
</feature>